<dbReference type="Pfam" id="PF03466">
    <property type="entry name" value="LysR_substrate"/>
    <property type="match status" value="1"/>
</dbReference>
<dbReference type="InterPro" id="IPR005119">
    <property type="entry name" value="LysR_subst-bd"/>
</dbReference>
<keyword evidence="2" id="KW-0805">Transcription regulation</keyword>
<evidence type="ECO:0000256" key="2">
    <source>
        <dbReference type="ARBA" id="ARBA00023015"/>
    </source>
</evidence>
<evidence type="ECO:0000256" key="1">
    <source>
        <dbReference type="ARBA" id="ARBA00009437"/>
    </source>
</evidence>
<dbReference type="InterPro" id="IPR036390">
    <property type="entry name" value="WH_DNA-bd_sf"/>
</dbReference>
<gene>
    <name evidence="6" type="ORF">RD110_03100</name>
</gene>
<proteinExistence type="inferred from homology"/>
<dbReference type="SUPFAM" id="SSF46785">
    <property type="entry name" value="Winged helix' DNA-binding domain"/>
    <property type="match status" value="1"/>
</dbReference>
<evidence type="ECO:0000313" key="7">
    <source>
        <dbReference type="Proteomes" id="UP000186609"/>
    </source>
</evidence>
<accession>A0A1P8JRD8</accession>
<dbReference type="Proteomes" id="UP000186609">
    <property type="component" value="Chromosome"/>
</dbReference>
<sequence length="309" mass="33553">MDRIDAMKVFIAALDEGSLAGAARRLKRSPTAVSRALNLLEAHVGVELLHRTTRTLKLSEAGERYAAACRRVLVDLEEADLLAAGEHSAPRGLLTISAPPISGEEVLRPILDDFLDLHPTVSAQLLLLDRAVNLVEEGVDVALRVGSLPDSSLIATRLGGDVRRVVVASPRYLDSRPRILQPADLAGQQIVAFTNFGLDHWSFTPAKGSSIPRTVQFAPRCTVNTVRAAVAFALAGRGLTRLYSYHVAEYVKDGRLKIVLADAEHPPLPVHLLTPMGRRSVPKVRAFVDYAAPRLRAEFMRMAAEAGMP</sequence>
<dbReference type="PROSITE" id="PS50931">
    <property type="entry name" value="HTH_LYSR"/>
    <property type="match status" value="1"/>
</dbReference>
<evidence type="ECO:0000256" key="3">
    <source>
        <dbReference type="ARBA" id="ARBA00023125"/>
    </source>
</evidence>
<dbReference type="GO" id="GO:0043565">
    <property type="term" value="F:sequence-specific DNA binding"/>
    <property type="evidence" value="ECO:0007669"/>
    <property type="project" value="TreeGrafter"/>
</dbReference>
<feature type="domain" description="HTH lysR-type" evidence="5">
    <location>
        <begin position="1"/>
        <end position="59"/>
    </location>
</feature>
<keyword evidence="4" id="KW-0804">Transcription</keyword>
<dbReference type="PANTHER" id="PTHR30537:SF5">
    <property type="entry name" value="HTH-TYPE TRANSCRIPTIONAL ACTIVATOR TTDR-RELATED"/>
    <property type="match status" value="1"/>
</dbReference>
<dbReference type="InterPro" id="IPR036388">
    <property type="entry name" value="WH-like_DNA-bd_sf"/>
</dbReference>
<evidence type="ECO:0000256" key="4">
    <source>
        <dbReference type="ARBA" id="ARBA00023163"/>
    </source>
</evidence>
<dbReference type="SUPFAM" id="SSF53850">
    <property type="entry name" value="Periplasmic binding protein-like II"/>
    <property type="match status" value="1"/>
</dbReference>
<comment type="similarity">
    <text evidence="1">Belongs to the LysR transcriptional regulatory family.</text>
</comment>
<dbReference type="EMBL" id="CP019236">
    <property type="protein sequence ID" value="APW36322.1"/>
    <property type="molecule type" value="Genomic_DNA"/>
</dbReference>
<dbReference type="PANTHER" id="PTHR30537">
    <property type="entry name" value="HTH-TYPE TRANSCRIPTIONAL REGULATOR"/>
    <property type="match status" value="1"/>
</dbReference>
<reference evidence="6 7" key="1">
    <citation type="submission" date="2017-01" db="EMBL/GenBank/DDBJ databases">
        <authorList>
            <person name="Mah S.A."/>
            <person name="Swanson W.J."/>
            <person name="Moy G.W."/>
            <person name="Vacquier V.D."/>
        </authorList>
    </citation>
    <scope>NUCLEOTIDE SEQUENCE [LARGE SCALE GENOMIC DNA]</scope>
    <source>
        <strain evidence="6 7">DCY110</strain>
    </source>
</reference>
<dbReference type="Pfam" id="PF00126">
    <property type="entry name" value="HTH_1"/>
    <property type="match status" value="1"/>
</dbReference>
<dbReference type="Gene3D" id="3.40.190.290">
    <property type="match status" value="1"/>
</dbReference>
<keyword evidence="3" id="KW-0238">DNA-binding</keyword>
<dbReference type="KEGG" id="rhy:RD110_03100"/>
<dbReference type="AlphaFoldDB" id="A0A1P8JRD8"/>
<evidence type="ECO:0000313" key="6">
    <source>
        <dbReference type="EMBL" id="APW36322.1"/>
    </source>
</evidence>
<dbReference type="InterPro" id="IPR058163">
    <property type="entry name" value="LysR-type_TF_proteobact-type"/>
</dbReference>
<dbReference type="RefSeq" id="WP_076196609.1">
    <property type="nucleotide sequence ID" value="NZ_CP019236.1"/>
</dbReference>
<dbReference type="CDD" id="cd08471">
    <property type="entry name" value="PBP2_CrgA_like_2"/>
    <property type="match status" value="1"/>
</dbReference>
<dbReference type="STRING" id="1842727.RD110_03100"/>
<evidence type="ECO:0000259" key="5">
    <source>
        <dbReference type="PROSITE" id="PS50931"/>
    </source>
</evidence>
<protein>
    <submittedName>
        <fullName evidence="6">LysR family transcriptional regulator</fullName>
    </submittedName>
</protein>
<dbReference type="OrthoDB" id="9786526at2"/>
<dbReference type="FunFam" id="1.10.10.10:FF:000001">
    <property type="entry name" value="LysR family transcriptional regulator"/>
    <property type="match status" value="1"/>
</dbReference>
<dbReference type="GO" id="GO:0006351">
    <property type="term" value="P:DNA-templated transcription"/>
    <property type="evidence" value="ECO:0007669"/>
    <property type="project" value="TreeGrafter"/>
</dbReference>
<dbReference type="Gene3D" id="1.10.10.10">
    <property type="entry name" value="Winged helix-like DNA-binding domain superfamily/Winged helix DNA-binding domain"/>
    <property type="match status" value="1"/>
</dbReference>
<dbReference type="GO" id="GO:0003700">
    <property type="term" value="F:DNA-binding transcription factor activity"/>
    <property type="evidence" value="ECO:0007669"/>
    <property type="project" value="InterPro"/>
</dbReference>
<name>A0A1P8JRD8_9BURK</name>
<keyword evidence="7" id="KW-1185">Reference proteome</keyword>
<dbReference type="InterPro" id="IPR000847">
    <property type="entry name" value="LysR_HTH_N"/>
</dbReference>
<organism evidence="6 7">
    <name type="scientific">Rhodoferax koreensis</name>
    <dbReference type="NCBI Taxonomy" id="1842727"/>
    <lineage>
        <taxon>Bacteria</taxon>
        <taxon>Pseudomonadati</taxon>
        <taxon>Pseudomonadota</taxon>
        <taxon>Betaproteobacteria</taxon>
        <taxon>Burkholderiales</taxon>
        <taxon>Comamonadaceae</taxon>
        <taxon>Rhodoferax</taxon>
    </lineage>
</organism>